<dbReference type="GO" id="GO:0016410">
    <property type="term" value="F:N-acyltransferase activity"/>
    <property type="evidence" value="ECO:0007669"/>
    <property type="project" value="UniProtKB-UniRule"/>
</dbReference>
<evidence type="ECO:0000256" key="8">
    <source>
        <dbReference type="ARBA" id="ARBA00023315"/>
    </source>
</evidence>
<dbReference type="AlphaFoldDB" id="A0A0U9HMM2"/>
<evidence type="ECO:0000256" key="3">
    <source>
        <dbReference type="ARBA" id="ARBA00022475"/>
    </source>
</evidence>
<feature type="transmembrane region" description="Helical" evidence="9">
    <location>
        <begin position="208"/>
        <end position="230"/>
    </location>
</feature>
<sequence length="529" mass="61712">MLLPDFIEEIKNYLKITIKRYFLPSLSAFLLVLSFPPFDLFFLAWFSFLPLFFFLNKVNDYKTVFKGGLIFGFLYFLGNVYWIYHSLYYYGSVPLLLSYIIVGILALYLALYSAFFSLVYKNLSNNILFTSFYAPFIWVSLEVLRTYLFTGFPWALIGYSQYKFLLITQIADITGVYGISYLVLLFNCFIFDLWNFKEKKTRYPLLPYIQGIITVIAVLLIFILCVTYGIKRLYEHVDGKEVKVAVIQGSIPQNQKWDFNKVNEILSIYKNLTIQAKTYNPQIIVWPETAVPFVFEKNKYFTEDLIRFVKEQNIYLLFGSIMERQNDHYTNSAVLIDSNGTIAYFYDKIHLVPFGEYVPLRKILFFVNKLTVGIGDYKAGSSYNVAITPFGKFATLICYEIIFPEQVRKFYQKGGHFIVNITNDGWFGNTSGPYQHFSMSVFRAIENRKPLIRAANSGISGFIDSKGRIIDKTNLFERTYIVKNIQVNEKLSFYTKYGDIFAYLCVVFSLIFIIRNISFGGKKWLHMKI</sequence>
<evidence type="ECO:0000256" key="2">
    <source>
        <dbReference type="ARBA" id="ARBA00010065"/>
    </source>
</evidence>
<evidence type="ECO:0000256" key="6">
    <source>
        <dbReference type="ARBA" id="ARBA00022989"/>
    </source>
</evidence>
<comment type="pathway">
    <text evidence="9">Protein modification; lipoprotein biosynthesis (N-acyl transfer).</text>
</comment>
<feature type="transmembrane region" description="Helical" evidence="9">
    <location>
        <begin position="96"/>
        <end position="120"/>
    </location>
</feature>
<comment type="catalytic activity">
    <reaction evidence="9">
        <text>N-terminal S-1,2-diacyl-sn-glyceryl-L-cysteinyl-[lipoprotein] + a glycerophospholipid = N-acyl-S-1,2-diacyl-sn-glyceryl-L-cysteinyl-[lipoprotein] + a 2-acyl-sn-glycero-3-phospholipid + H(+)</text>
        <dbReference type="Rhea" id="RHEA:48228"/>
        <dbReference type="Rhea" id="RHEA-COMP:14681"/>
        <dbReference type="Rhea" id="RHEA-COMP:14684"/>
        <dbReference type="ChEBI" id="CHEBI:15378"/>
        <dbReference type="ChEBI" id="CHEBI:136912"/>
        <dbReference type="ChEBI" id="CHEBI:140656"/>
        <dbReference type="ChEBI" id="CHEBI:140657"/>
        <dbReference type="ChEBI" id="CHEBI:140660"/>
        <dbReference type="EC" id="2.3.1.269"/>
    </reaction>
</comment>
<evidence type="ECO:0000256" key="7">
    <source>
        <dbReference type="ARBA" id="ARBA00023136"/>
    </source>
</evidence>
<evidence type="ECO:0000256" key="4">
    <source>
        <dbReference type="ARBA" id="ARBA00022679"/>
    </source>
</evidence>
<evidence type="ECO:0000256" key="1">
    <source>
        <dbReference type="ARBA" id="ARBA00004651"/>
    </source>
</evidence>
<dbReference type="InterPro" id="IPR045378">
    <property type="entry name" value="LNT_N"/>
</dbReference>
<reference evidence="12" key="1">
    <citation type="submission" date="2016-01" db="EMBL/GenBank/DDBJ databases">
        <title>Draft genome sequence of Thermodesulfovibrio aggregans strain TGE-P1.</title>
        <authorList>
            <person name="Sekiguchi Y."/>
            <person name="Ohashi A."/>
            <person name="Matsuura N."/>
            <person name="Tourlousse M.D."/>
        </authorList>
    </citation>
    <scope>NUCLEOTIDE SEQUENCE [LARGE SCALE GENOMIC DNA]</scope>
    <source>
        <strain evidence="12">TGE-P1</strain>
    </source>
</reference>
<dbReference type="OrthoDB" id="9804277at2"/>
<dbReference type="STRING" id="86166.TAGGR_1483"/>
<dbReference type="HAMAP" id="MF_01148">
    <property type="entry name" value="Lnt"/>
    <property type="match status" value="1"/>
</dbReference>
<dbReference type="EMBL" id="BCNO01000001">
    <property type="protein sequence ID" value="GAQ94304.1"/>
    <property type="molecule type" value="Genomic_DNA"/>
</dbReference>
<feature type="domain" description="CN hydrolase" evidence="10">
    <location>
        <begin position="247"/>
        <end position="487"/>
    </location>
</feature>
<evidence type="ECO:0000313" key="11">
    <source>
        <dbReference type="EMBL" id="GAQ94304.1"/>
    </source>
</evidence>
<comment type="subcellular location">
    <subcellularLocation>
        <location evidence="1 9">Cell membrane</location>
        <topology evidence="1 9">Multi-pass membrane protein</topology>
    </subcellularLocation>
</comment>
<dbReference type="Pfam" id="PF00795">
    <property type="entry name" value="CN_hydrolase"/>
    <property type="match status" value="1"/>
</dbReference>
<keyword evidence="6 9" id="KW-1133">Transmembrane helix</keyword>
<dbReference type="Proteomes" id="UP000054976">
    <property type="component" value="Unassembled WGS sequence"/>
</dbReference>
<name>A0A0U9HMM2_9BACT</name>
<evidence type="ECO:0000256" key="9">
    <source>
        <dbReference type="HAMAP-Rule" id="MF_01148"/>
    </source>
</evidence>
<keyword evidence="3 9" id="KW-1003">Cell membrane</keyword>
<keyword evidence="7 9" id="KW-0472">Membrane</keyword>
<protein>
    <recommendedName>
        <fullName evidence="9">Apolipoprotein N-acyltransferase</fullName>
        <shortName evidence="9">ALP N-acyltransferase</shortName>
        <ecNumber evidence="9">2.3.1.269</ecNumber>
    </recommendedName>
</protein>
<feature type="transmembrane region" description="Helical" evidence="9">
    <location>
        <begin position="500"/>
        <end position="518"/>
    </location>
</feature>
<keyword evidence="8 9" id="KW-0012">Acyltransferase</keyword>
<evidence type="ECO:0000259" key="10">
    <source>
        <dbReference type="PROSITE" id="PS50263"/>
    </source>
</evidence>
<feature type="transmembrane region" description="Helical" evidence="9">
    <location>
        <begin position="67"/>
        <end position="84"/>
    </location>
</feature>
<proteinExistence type="inferred from homology"/>
<feature type="transmembrane region" description="Helical" evidence="9">
    <location>
        <begin position="132"/>
        <end position="156"/>
    </location>
</feature>
<dbReference type="InterPro" id="IPR004563">
    <property type="entry name" value="Apolipo_AcylTrfase"/>
</dbReference>
<dbReference type="Pfam" id="PF20154">
    <property type="entry name" value="LNT_N"/>
    <property type="match status" value="1"/>
</dbReference>
<comment type="caution">
    <text evidence="11">The sequence shown here is derived from an EMBL/GenBank/DDBJ whole genome shotgun (WGS) entry which is preliminary data.</text>
</comment>
<dbReference type="GO" id="GO:0005886">
    <property type="term" value="C:plasma membrane"/>
    <property type="evidence" value="ECO:0007669"/>
    <property type="project" value="UniProtKB-SubCell"/>
</dbReference>
<keyword evidence="5 9" id="KW-0812">Transmembrane</keyword>
<dbReference type="GO" id="GO:0042158">
    <property type="term" value="P:lipoprotein biosynthetic process"/>
    <property type="evidence" value="ECO:0007669"/>
    <property type="project" value="UniProtKB-UniRule"/>
</dbReference>
<dbReference type="UniPathway" id="UPA00666"/>
<dbReference type="RefSeq" id="WP_059175768.1">
    <property type="nucleotide sequence ID" value="NZ_BCNO01000001.1"/>
</dbReference>
<dbReference type="SUPFAM" id="SSF56317">
    <property type="entry name" value="Carbon-nitrogen hydrolase"/>
    <property type="match status" value="1"/>
</dbReference>
<dbReference type="PANTHER" id="PTHR38686:SF1">
    <property type="entry name" value="APOLIPOPROTEIN N-ACYLTRANSFERASE"/>
    <property type="match status" value="1"/>
</dbReference>
<comment type="function">
    <text evidence="9">Catalyzes the phospholipid dependent N-acylation of the N-terminal cysteine of apolipoprotein, the last step in lipoprotein maturation.</text>
</comment>
<dbReference type="EC" id="2.3.1.269" evidence="9"/>
<keyword evidence="4 9" id="KW-0808">Transferase</keyword>
<dbReference type="PANTHER" id="PTHR38686">
    <property type="entry name" value="APOLIPOPROTEIN N-ACYLTRANSFERASE"/>
    <property type="match status" value="1"/>
</dbReference>
<keyword evidence="11" id="KW-0449">Lipoprotein</keyword>
<dbReference type="InterPro" id="IPR036526">
    <property type="entry name" value="C-N_Hydrolase_sf"/>
</dbReference>
<evidence type="ECO:0000256" key="5">
    <source>
        <dbReference type="ARBA" id="ARBA00022692"/>
    </source>
</evidence>
<accession>A0A0U9HMM2</accession>
<feature type="transmembrane region" description="Helical" evidence="9">
    <location>
        <begin position="176"/>
        <end position="196"/>
    </location>
</feature>
<organism evidence="11 12">
    <name type="scientific">Thermodesulfovibrio aggregans</name>
    <dbReference type="NCBI Taxonomy" id="86166"/>
    <lineage>
        <taxon>Bacteria</taxon>
        <taxon>Pseudomonadati</taxon>
        <taxon>Nitrospirota</taxon>
        <taxon>Thermodesulfovibrionia</taxon>
        <taxon>Thermodesulfovibrionales</taxon>
        <taxon>Thermodesulfovibrionaceae</taxon>
        <taxon>Thermodesulfovibrio</taxon>
    </lineage>
</organism>
<dbReference type="Gene3D" id="3.60.110.10">
    <property type="entry name" value="Carbon-nitrogen hydrolase"/>
    <property type="match status" value="1"/>
</dbReference>
<comment type="similarity">
    <text evidence="2 9">Belongs to the CN hydrolase family. Apolipoprotein N-acyltransferase subfamily.</text>
</comment>
<gene>
    <name evidence="9" type="primary">lnt</name>
    <name evidence="11" type="ORF">TAGGR_1483</name>
</gene>
<feature type="transmembrane region" description="Helical" evidence="9">
    <location>
        <begin position="28"/>
        <end position="55"/>
    </location>
</feature>
<dbReference type="InterPro" id="IPR003010">
    <property type="entry name" value="C-N_Hydrolase"/>
</dbReference>
<dbReference type="CDD" id="cd07571">
    <property type="entry name" value="ALP_N-acyl_transferase"/>
    <property type="match status" value="1"/>
</dbReference>
<keyword evidence="12" id="KW-1185">Reference proteome</keyword>
<evidence type="ECO:0000313" key="12">
    <source>
        <dbReference type="Proteomes" id="UP000054976"/>
    </source>
</evidence>
<dbReference type="NCBIfam" id="TIGR00546">
    <property type="entry name" value="lnt"/>
    <property type="match status" value="1"/>
</dbReference>
<dbReference type="PROSITE" id="PS50263">
    <property type="entry name" value="CN_HYDROLASE"/>
    <property type="match status" value="1"/>
</dbReference>